<dbReference type="Pfam" id="PF09851">
    <property type="entry name" value="SHOCT"/>
    <property type="match status" value="1"/>
</dbReference>
<gene>
    <name evidence="10" type="ORF">ACGFYS_19695</name>
</gene>
<reference evidence="10 11" key="1">
    <citation type="submission" date="2024-10" db="EMBL/GenBank/DDBJ databases">
        <title>The Natural Products Discovery Center: Release of the First 8490 Sequenced Strains for Exploring Actinobacteria Biosynthetic Diversity.</title>
        <authorList>
            <person name="Kalkreuter E."/>
            <person name="Kautsar S.A."/>
            <person name="Yang D."/>
            <person name="Bader C.D."/>
            <person name="Teijaro C.N."/>
            <person name="Fluegel L."/>
            <person name="Davis C.M."/>
            <person name="Simpson J.R."/>
            <person name="Lauterbach L."/>
            <person name="Steele A.D."/>
            <person name="Gui C."/>
            <person name="Meng S."/>
            <person name="Li G."/>
            <person name="Viehrig K."/>
            <person name="Ye F."/>
            <person name="Su P."/>
            <person name="Kiefer A.F."/>
            <person name="Nichols A."/>
            <person name="Cepeda A.J."/>
            <person name="Yan W."/>
            <person name="Fan B."/>
            <person name="Jiang Y."/>
            <person name="Adhikari A."/>
            <person name="Zheng C.-J."/>
            <person name="Schuster L."/>
            <person name="Cowan T.M."/>
            <person name="Smanski M.J."/>
            <person name="Chevrette M.G."/>
            <person name="De Carvalho L.P.S."/>
            <person name="Shen B."/>
        </authorList>
    </citation>
    <scope>NUCLEOTIDE SEQUENCE [LARGE SCALE GENOMIC DNA]</scope>
    <source>
        <strain evidence="10 11">NPDC048229</strain>
    </source>
</reference>
<sequence length="159" mass="18302">MYLAYDYPLLSVFWSMLWFFLWVLWFILLFRIITDIFRDHEMNGWAKAGWLAFVILLPFLGVLVYIIARGKNMGRREIAQARAQQQDFDAYIRRTASGTARPSSADELARLSDLHARGAITDEEFRRAKTLVLTDDPRPAGDDRPPMPAPAAEEPRRAA</sequence>
<evidence type="ECO:0000256" key="7">
    <source>
        <dbReference type="SAM" id="Phobius"/>
    </source>
</evidence>
<evidence type="ECO:0000256" key="4">
    <source>
        <dbReference type="ARBA" id="ARBA00022989"/>
    </source>
</evidence>
<organism evidence="10 11">
    <name type="scientific">Streptomyces omiyaensis</name>
    <dbReference type="NCBI Taxonomy" id="68247"/>
    <lineage>
        <taxon>Bacteria</taxon>
        <taxon>Bacillati</taxon>
        <taxon>Actinomycetota</taxon>
        <taxon>Actinomycetes</taxon>
        <taxon>Kitasatosporales</taxon>
        <taxon>Streptomycetaceae</taxon>
        <taxon>Streptomyces</taxon>
    </lineage>
</organism>
<evidence type="ECO:0000313" key="11">
    <source>
        <dbReference type="Proteomes" id="UP001604282"/>
    </source>
</evidence>
<proteinExistence type="predicted"/>
<dbReference type="Pfam" id="PF13396">
    <property type="entry name" value="PLDc_N"/>
    <property type="match status" value="1"/>
</dbReference>
<keyword evidence="11" id="KW-1185">Reference proteome</keyword>
<evidence type="ECO:0000256" key="6">
    <source>
        <dbReference type="SAM" id="MobiDB-lite"/>
    </source>
</evidence>
<evidence type="ECO:0000256" key="3">
    <source>
        <dbReference type="ARBA" id="ARBA00022692"/>
    </source>
</evidence>
<name>A0ABW7BV39_9ACTN</name>
<evidence type="ECO:0000256" key="1">
    <source>
        <dbReference type="ARBA" id="ARBA00004651"/>
    </source>
</evidence>
<feature type="transmembrane region" description="Helical" evidence="7">
    <location>
        <begin position="12"/>
        <end position="33"/>
    </location>
</feature>
<dbReference type="Proteomes" id="UP001604282">
    <property type="component" value="Unassembled WGS sequence"/>
</dbReference>
<keyword evidence="4 7" id="KW-1133">Transmembrane helix</keyword>
<dbReference type="EMBL" id="JBICZW010000011">
    <property type="protein sequence ID" value="MFG3191152.1"/>
    <property type="molecule type" value="Genomic_DNA"/>
</dbReference>
<feature type="compositionally biased region" description="Basic and acidic residues" evidence="6">
    <location>
        <begin position="135"/>
        <end position="145"/>
    </location>
</feature>
<comment type="subcellular location">
    <subcellularLocation>
        <location evidence="1">Cell membrane</location>
        <topology evidence="1">Multi-pass membrane protein</topology>
    </subcellularLocation>
</comment>
<dbReference type="InterPro" id="IPR018649">
    <property type="entry name" value="SHOCT"/>
</dbReference>
<keyword evidence="2" id="KW-1003">Cell membrane</keyword>
<accession>A0ABW7BV39</accession>
<evidence type="ECO:0000259" key="9">
    <source>
        <dbReference type="Pfam" id="PF13396"/>
    </source>
</evidence>
<dbReference type="InterPro" id="IPR027379">
    <property type="entry name" value="CLS_N"/>
</dbReference>
<feature type="domain" description="SHOCT" evidence="8">
    <location>
        <begin position="106"/>
        <end position="131"/>
    </location>
</feature>
<keyword evidence="3 7" id="KW-0812">Transmembrane</keyword>
<evidence type="ECO:0000256" key="2">
    <source>
        <dbReference type="ARBA" id="ARBA00022475"/>
    </source>
</evidence>
<dbReference type="RefSeq" id="WP_189850019.1">
    <property type="nucleotide sequence ID" value="NZ_BMVV01000009.1"/>
</dbReference>
<evidence type="ECO:0000313" key="10">
    <source>
        <dbReference type="EMBL" id="MFG3191152.1"/>
    </source>
</evidence>
<comment type="caution">
    <text evidence="10">The sequence shown here is derived from an EMBL/GenBank/DDBJ whole genome shotgun (WGS) entry which is preliminary data.</text>
</comment>
<feature type="domain" description="Cardiolipin synthase N-terminal" evidence="9">
    <location>
        <begin position="23"/>
        <end position="69"/>
    </location>
</feature>
<evidence type="ECO:0000259" key="8">
    <source>
        <dbReference type="Pfam" id="PF09851"/>
    </source>
</evidence>
<feature type="region of interest" description="Disordered" evidence="6">
    <location>
        <begin position="131"/>
        <end position="159"/>
    </location>
</feature>
<evidence type="ECO:0000256" key="5">
    <source>
        <dbReference type="ARBA" id="ARBA00023136"/>
    </source>
</evidence>
<protein>
    <submittedName>
        <fullName evidence="10">SHOCT domain-containing protein</fullName>
    </submittedName>
</protein>
<keyword evidence="5 7" id="KW-0472">Membrane</keyword>
<feature type="transmembrane region" description="Helical" evidence="7">
    <location>
        <begin position="48"/>
        <end position="68"/>
    </location>
</feature>